<sequence>MKVFLDTNVLASALATRGLCAELFEFVLAEHELVASAELLAELERILTAKLRIPAAVTAGFISLIAESSEVVREPGPIPDGIPDPDDAPLIAAALAGGAKCFVTGDKALLDLGAVAAMPILSPRQFWERTRLGQLPITHNS</sequence>
<name>A0A497XAV5_9PROT</name>
<comment type="caution">
    <text evidence="2">The sequence shown here is derived from an EMBL/GenBank/DDBJ whole genome shotgun (WGS) entry which is preliminary data.</text>
</comment>
<dbReference type="InterPro" id="IPR002716">
    <property type="entry name" value="PIN_dom"/>
</dbReference>
<dbReference type="EMBL" id="RCCI01000006">
    <property type="protein sequence ID" value="RLJ63695.1"/>
    <property type="molecule type" value="Genomic_DNA"/>
</dbReference>
<gene>
    <name evidence="2" type="ORF">DFR35_2326</name>
</gene>
<dbReference type="AlphaFoldDB" id="A0A497XAV5"/>
<dbReference type="NCBIfam" id="TIGR00305">
    <property type="entry name" value="putative toxin-antitoxin system toxin component, PIN family"/>
    <property type="match status" value="1"/>
</dbReference>
<dbReference type="RefSeq" id="WP_165904772.1">
    <property type="nucleotide sequence ID" value="NZ_BHVV01000003.1"/>
</dbReference>
<dbReference type="Pfam" id="PF13470">
    <property type="entry name" value="PIN_3"/>
    <property type="match status" value="1"/>
</dbReference>
<dbReference type="InterPro" id="IPR029060">
    <property type="entry name" value="PIN-like_dom_sf"/>
</dbReference>
<evidence type="ECO:0000313" key="3">
    <source>
        <dbReference type="Proteomes" id="UP000268908"/>
    </source>
</evidence>
<dbReference type="InterPro" id="IPR002850">
    <property type="entry name" value="PIN_toxin-like"/>
</dbReference>
<evidence type="ECO:0000313" key="2">
    <source>
        <dbReference type="EMBL" id="RLJ63695.1"/>
    </source>
</evidence>
<dbReference type="PANTHER" id="PTHR34610">
    <property type="entry name" value="SSL7007 PROTEIN"/>
    <property type="match status" value="1"/>
</dbReference>
<reference evidence="2 3" key="1">
    <citation type="submission" date="2018-10" db="EMBL/GenBank/DDBJ databases">
        <title>Genomic Encyclopedia of Type Strains, Phase IV (KMG-IV): sequencing the most valuable type-strain genomes for metagenomic binning, comparative biology and taxonomic classification.</title>
        <authorList>
            <person name="Goeker M."/>
        </authorList>
    </citation>
    <scope>NUCLEOTIDE SEQUENCE [LARGE SCALE GENOMIC DNA]</scope>
    <source>
        <strain evidence="2 3">DSM 26916</strain>
    </source>
</reference>
<evidence type="ECO:0000259" key="1">
    <source>
        <dbReference type="SMART" id="SM00670"/>
    </source>
</evidence>
<dbReference type="SMART" id="SM00670">
    <property type="entry name" value="PINc"/>
    <property type="match status" value="1"/>
</dbReference>
<organism evidence="2 3">
    <name type="scientific">Sulfurisoma sediminicola</name>
    <dbReference type="NCBI Taxonomy" id="1381557"/>
    <lineage>
        <taxon>Bacteria</taxon>
        <taxon>Pseudomonadati</taxon>
        <taxon>Pseudomonadota</taxon>
        <taxon>Betaproteobacteria</taxon>
        <taxon>Nitrosomonadales</taxon>
        <taxon>Sterolibacteriaceae</taxon>
        <taxon>Sulfurisoma</taxon>
    </lineage>
</organism>
<dbReference type="Proteomes" id="UP000268908">
    <property type="component" value="Unassembled WGS sequence"/>
</dbReference>
<proteinExistence type="predicted"/>
<protein>
    <submittedName>
        <fullName evidence="2">Putative PIN family toxin of toxin-antitoxin system</fullName>
    </submittedName>
</protein>
<dbReference type="PANTHER" id="PTHR34610:SF4">
    <property type="entry name" value="SLL8027 PROTEIN"/>
    <property type="match status" value="1"/>
</dbReference>
<feature type="domain" description="PIN" evidence="1">
    <location>
        <begin position="1"/>
        <end position="111"/>
    </location>
</feature>
<dbReference type="SUPFAM" id="SSF88723">
    <property type="entry name" value="PIN domain-like"/>
    <property type="match status" value="1"/>
</dbReference>
<keyword evidence="3" id="KW-1185">Reference proteome</keyword>
<accession>A0A497XAV5</accession>